<feature type="region of interest" description="Disordered" evidence="1">
    <location>
        <begin position="1"/>
        <end position="22"/>
    </location>
</feature>
<dbReference type="Proteomes" id="UP000247476">
    <property type="component" value="Unassembled WGS sequence"/>
</dbReference>
<dbReference type="PANTHER" id="PTHR21666">
    <property type="entry name" value="PEPTIDASE-RELATED"/>
    <property type="match status" value="1"/>
</dbReference>
<keyword evidence="2" id="KW-0812">Transmembrane</keyword>
<evidence type="ECO:0000313" key="4">
    <source>
        <dbReference type="EMBL" id="PYI51150.1"/>
    </source>
</evidence>
<dbReference type="SUPFAM" id="SSF51261">
    <property type="entry name" value="Duplicated hybrid motif"/>
    <property type="match status" value="1"/>
</dbReference>
<feature type="compositionally biased region" description="Basic and acidic residues" evidence="1">
    <location>
        <begin position="1"/>
        <end position="10"/>
    </location>
</feature>
<feature type="transmembrane region" description="Helical" evidence="2">
    <location>
        <begin position="36"/>
        <end position="56"/>
    </location>
</feature>
<sequence>MSDQKEKELQTQESAPKSIDGAVKPSRWKRMMAKKWVFPATYMAAAAIILTLMWVYTDSGVKNLSEDDLGLDVAKTQTVTDATNKPDALAVAANTETMQWPVKDRNEVELVMQFFDSKASSEVRQAAMIEYGDTLTPHVGVDFARQDDKPFEVVAAMSGKVTRVEKDAIVGSLVEITHQDGTVTIYQSLSDVKVAKDVQVKKGDVIASAGRNELEKDMGNHVHFEVRQNGTPVNPESLIGAK</sequence>
<evidence type="ECO:0000256" key="2">
    <source>
        <dbReference type="SAM" id="Phobius"/>
    </source>
</evidence>
<dbReference type="InterPro" id="IPR016047">
    <property type="entry name" value="M23ase_b-sheet_dom"/>
</dbReference>
<dbReference type="OrthoDB" id="2050153at2"/>
<comment type="caution">
    <text evidence="4">The sequence shown here is derived from an EMBL/GenBank/DDBJ whole genome shotgun (WGS) entry which is preliminary data.</text>
</comment>
<dbReference type="InterPro" id="IPR011055">
    <property type="entry name" value="Dup_hybrid_motif"/>
</dbReference>
<dbReference type="PANTHER" id="PTHR21666:SF291">
    <property type="entry name" value="STAGE II SPORULATION PROTEIN Q"/>
    <property type="match status" value="1"/>
</dbReference>
<keyword evidence="2" id="KW-1133">Transmembrane helix</keyword>
<feature type="domain" description="M23ase beta-sheet core" evidence="3">
    <location>
        <begin position="137"/>
        <end position="235"/>
    </location>
</feature>
<protein>
    <recommendedName>
        <fullName evidence="3">M23ase beta-sheet core domain-containing protein</fullName>
    </recommendedName>
</protein>
<evidence type="ECO:0000313" key="5">
    <source>
        <dbReference type="Proteomes" id="UP000247476"/>
    </source>
</evidence>
<dbReference type="Gene3D" id="2.70.70.10">
    <property type="entry name" value="Glucose Permease (Domain IIA)"/>
    <property type="match status" value="1"/>
</dbReference>
<accession>A0A2V5KBA3</accession>
<dbReference type="CDD" id="cd12797">
    <property type="entry name" value="M23_peptidase"/>
    <property type="match status" value="1"/>
</dbReference>
<organism evidence="4 5">
    <name type="scientific">Paenibacillus flagellatus</name>
    <dbReference type="NCBI Taxonomy" id="2211139"/>
    <lineage>
        <taxon>Bacteria</taxon>
        <taxon>Bacillati</taxon>
        <taxon>Bacillota</taxon>
        <taxon>Bacilli</taxon>
        <taxon>Bacillales</taxon>
        <taxon>Paenibacillaceae</taxon>
        <taxon>Paenibacillus</taxon>
    </lineage>
</organism>
<name>A0A2V5KBA3_9BACL</name>
<dbReference type="InterPro" id="IPR050570">
    <property type="entry name" value="Cell_wall_metabolism_enzyme"/>
</dbReference>
<dbReference type="GO" id="GO:0004222">
    <property type="term" value="F:metalloendopeptidase activity"/>
    <property type="evidence" value="ECO:0007669"/>
    <property type="project" value="TreeGrafter"/>
</dbReference>
<evidence type="ECO:0000256" key="1">
    <source>
        <dbReference type="SAM" id="MobiDB-lite"/>
    </source>
</evidence>
<reference evidence="4 5" key="1">
    <citation type="submission" date="2018-05" db="EMBL/GenBank/DDBJ databases">
        <title>Paenibacillus flagellatus sp. nov., isolated from selenium mineral soil.</title>
        <authorList>
            <person name="Dai X."/>
        </authorList>
    </citation>
    <scope>NUCLEOTIDE SEQUENCE [LARGE SCALE GENOMIC DNA]</scope>
    <source>
        <strain evidence="4 5">DXL2</strain>
    </source>
</reference>
<keyword evidence="2" id="KW-0472">Membrane</keyword>
<dbReference type="AlphaFoldDB" id="A0A2V5KBA3"/>
<gene>
    <name evidence="4" type="ORF">DLM86_26030</name>
</gene>
<keyword evidence="5" id="KW-1185">Reference proteome</keyword>
<evidence type="ECO:0000259" key="3">
    <source>
        <dbReference type="Pfam" id="PF01551"/>
    </source>
</evidence>
<dbReference type="Pfam" id="PF01551">
    <property type="entry name" value="Peptidase_M23"/>
    <property type="match status" value="1"/>
</dbReference>
<dbReference type="EMBL" id="QJVJ01000014">
    <property type="protein sequence ID" value="PYI51150.1"/>
    <property type="molecule type" value="Genomic_DNA"/>
</dbReference>
<proteinExistence type="predicted"/>